<comment type="cofactor">
    <cofactor evidence="1">
        <name>Fe(2+)</name>
        <dbReference type="ChEBI" id="CHEBI:29033"/>
    </cofactor>
</comment>
<feature type="transmembrane region" description="Helical" evidence="4">
    <location>
        <begin position="47"/>
        <end position="67"/>
    </location>
</feature>
<dbReference type="GO" id="GO:0016717">
    <property type="term" value="F:oxidoreductase activity, acting on paired donors, with oxidation of a pair of donors resulting in the reduction of molecular oxygen to two molecules of water"/>
    <property type="evidence" value="ECO:0007669"/>
    <property type="project" value="TreeGrafter"/>
</dbReference>
<accession>K9P2N0</accession>
<feature type="transmembrane region" description="Helical" evidence="4">
    <location>
        <begin position="157"/>
        <end position="180"/>
    </location>
</feature>
<evidence type="ECO:0000313" key="6">
    <source>
        <dbReference type="EMBL" id="AFY27320.1"/>
    </source>
</evidence>
<protein>
    <submittedName>
        <fullName evidence="6">Fatty acid desaturase</fullName>
    </submittedName>
</protein>
<gene>
    <name evidence="6" type="ordered locus">Cyagr_0100</name>
</gene>
<evidence type="ECO:0000313" key="7">
    <source>
        <dbReference type="Proteomes" id="UP000010388"/>
    </source>
</evidence>
<name>K9P2N0_CYAGP</name>
<evidence type="ECO:0000256" key="4">
    <source>
        <dbReference type="SAM" id="Phobius"/>
    </source>
</evidence>
<dbReference type="Pfam" id="PF00487">
    <property type="entry name" value="FA_desaturase"/>
    <property type="match status" value="1"/>
</dbReference>
<keyword evidence="4" id="KW-0472">Membrane</keyword>
<evidence type="ECO:0000256" key="2">
    <source>
        <dbReference type="ARBA" id="ARBA00008749"/>
    </source>
</evidence>
<dbReference type="PANTHER" id="PTHR19353:SF73">
    <property type="entry name" value="FATTY ACID DESATURASE"/>
    <property type="match status" value="1"/>
</dbReference>
<dbReference type="Proteomes" id="UP000010388">
    <property type="component" value="Chromosome"/>
</dbReference>
<keyword evidence="3" id="KW-0408">Iron</keyword>
<dbReference type="GO" id="GO:0016020">
    <property type="term" value="C:membrane"/>
    <property type="evidence" value="ECO:0007669"/>
    <property type="project" value="TreeGrafter"/>
</dbReference>
<sequence length="368" mass="41439">MVRQPKRSDFELKSFMDSSNLRGGWQIANTVIPYAALWWVADWSLKQAPLLLIPTMVVMVLLLARIFSLMHDCGHDSLFRSRRANQVFGFLLGVLSAIPQYPWSRGHAYHHRHNGDWEKYQGPSALVTTSAFAALSPGQQRFYGVLRHPAMLFPGGFFYLVIKPRLALLLGLAGFFPHLVACLRSPEPMGFGTILASYRSNHWYTNEEFRHLVANNIAVIGSWWLMAHWLGAGVFWSIYAPVMACAAAIFICIFFVQHNFPGSYAHATAGWSEMTGVLEGTSDLELPPIFNWFSADIGCHAIHHLSSKIPNYRLRACHERNAHLLSNVRRLSLADIPGCFSYILWDPQACRLTTIDEQRSALQVAVPG</sequence>
<comment type="similarity">
    <text evidence="2">Belongs to the fatty acid desaturase type 2 family.</text>
</comment>
<reference evidence="7" key="1">
    <citation type="journal article" date="2013" name="Proc. Natl. Acad. Sci. U.S.A.">
        <title>Improving the coverage of the cyanobacterial phylum using diversity-driven genome sequencing.</title>
        <authorList>
            <person name="Shih P.M."/>
            <person name="Wu D."/>
            <person name="Latifi A."/>
            <person name="Axen S.D."/>
            <person name="Fewer D.P."/>
            <person name="Talla E."/>
            <person name="Calteau A."/>
            <person name="Cai F."/>
            <person name="Tandeau de Marsac N."/>
            <person name="Rippka R."/>
            <person name="Herdman M."/>
            <person name="Sivonen K."/>
            <person name="Coursin T."/>
            <person name="Laurent T."/>
            <person name="Goodwin L."/>
            <person name="Nolan M."/>
            <person name="Davenport K.W."/>
            <person name="Han C.S."/>
            <person name="Rubin E.M."/>
            <person name="Eisen J.A."/>
            <person name="Woyke T."/>
            <person name="Gugger M."/>
            <person name="Kerfeld C.A."/>
        </authorList>
    </citation>
    <scope>NUCLEOTIDE SEQUENCE [LARGE SCALE GENOMIC DNA]</scope>
    <source>
        <strain evidence="7">ATCC 27147 / PCC 6307</strain>
    </source>
</reference>
<feature type="domain" description="Fatty acid desaturase" evidence="5">
    <location>
        <begin position="50"/>
        <end position="325"/>
    </location>
</feature>
<keyword evidence="4" id="KW-1133">Transmembrane helix</keyword>
<dbReference type="HOGENOM" id="CLU_043118_0_0_3"/>
<dbReference type="STRING" id="292564.Cyagr_0100"/>
<dbReference type="KEGG" id="cgc:Cyagr_0100"/>
<feature type="transmembrane region" description="Helical" evidence="4">
    <location>
        <begin position="236"/>
        <end position="256"/>
    </location>
</feature>
<dbReference type="EMBL" id="CP003495">
    <property type="protein sequence ID" value="AFY27320.1"/>
    <property type="molecule type" value="Genomic_DNA"/>
</dbReference>
<evidence type="ECO:0000259" key="5">
    <source>
        <dbReference type="Pfam" id="PF00487"/>
    </source>
</evidence>
<dbReference type="PATRIC" id="fig|292564.3.peg.98"/>
<keyword evidence="4" id="KW-0812">Transmembrane</keyword>
<dbReference type="GO" id="GO:0006629">
    <property type="term" value="P:lipid metabolic process"/>
    <property type="evidence" value="ECO:0007669"/>
    <property type="project" value="InterPro"/>
</dbReference>
<dbReference type="AlphaFoldDB" id="K9P2N0"/>
<dbReference type="InterPro" id="IPR012171">
    <property type="entry name" value="Fatty_acid_desaturase"/>
</dbReference>
<feature type="transmembrane region" description="Helical" evidence="4">
    <location>
        <begin position="212"/>
        <end position="230"/>
    </location>
</feature>
<evidence type="ECO:0000256" key="1">
    <source>
        <dbReference type="ARBA" id="ARBA00001954"/>
    </source>
</evidence>
<dbReference type="eggNOG" id="COG3239">
    <property type="taxonomic scope" value="Bacteria"/>
</dbReference>
<feature type="transmembrane region" description="Helical" evidence="4">
    <location>
        <begin position="21"/>
        <end position="41"/>
    </location>
</feature>
<organism evidence="6 7">
    <name type="scientific">Cyanobium gracile (strain ATCC 27147 / PCC 6307)</name>
    <dbReference type="NCBI Taxonomy" id="292564"/>
    <lineage>
        <taxon>Bacteria</taxon>
        <taxon>Bacillati</taxon>
        <taxon>Cyanobacteriota</taxon>
        <taxon>Cyanophyceae</taxon>
        <taxon>Synechococcales</taxon>
        <taxon>Prochlorococcaceae</taxon>
        <taxon>Cyanobium</taxon>
    </lineage>
</organism>
<feature type="transmembrane region" description="Helical" evidence="4">
    <location>
        <begin position="87"/>
        <end position="103"/>
    </location>
</feature>
<dbReference type="PANTHER" id="PTHR19353">
    <property type="entry name" value="FATTY ACID DESATURASE 2"/>
    <property type="match status" value="1"/>
</dbReference>
<dbReference type="InterPro" id="IPR005804">
    <property type="entry name" value="FA_desaturase_dom"/>
</dbReference>
<proteinExistence type="inferred from homology"/>
<evidence type="ECO:0000256" key="3">
    <source>
        <dbReference type="ARBA" id="ARBA00023004"/>
    </source>
</evidence>